<proteinExistence type="predicted"/>
<dbReference type="Proteomes" id="UP000238296">
    <property type="component" value="Unassembled WGS sequence"/>
</dbReference>
<name>A0A2S8BMU2_9MYCO</name>
<protein>
    <submittedName>
        <fullName evidence="1">Uncharacterized protein</fullName>
    </submittedName>
</protein>
<dbReference type="AlphaFoldDB" id="A0A2S8BMU2"/>
<sequence>MVGTRGTMFVEAPGYVVDVAVGSDGVDEAVATRLGDVIGGKTSRLQLMRQSVKPIYAPPSYA</sequence>
<reference evidence="1 2" key="1">
    <citation type="journal article" date="2017" name="Int. J. Syst. Evol. Microbiol.">
        <title>Mycobacterium talmoniae sp. nov., a slowly growing mycobacterium isolated from human respiratory samples.</title>
        <authorList>
            <person name="Davidson R.M."/>
            <person name="DeGroote M.A."/>
            <person name="Marola J.L."/>
            <person name="Buss S."/>
            <person name="Jones V."/>
            <person name="McNeil M.R."/>
            <person name="Freifeld A.G."/>
            <person name="Elaine Epperson L."/>
            <person name="Hasan N.A."/>
            <person name="Jackson M."/>
            <person name="Iwen P.C."/>
            <person name="Salfinger M."/>
            <person name="Strong M."/>
        </authorList>
    </citation>
    <scope>NUCLEOTIDE SEQUENCE [LARGE SCALE GENOMIC DNA]</scope>
    <source>
        <strain evidence="1 2">ATCC BAA-2683</strain>
    </source>
</reference>
<evidence type="ECO:0000313" key="1">
    <source>
        <dbReference type="EMBL" id="PQM47987.1"/>
    </source>
</evidence>
<evidence type="ECO:0000313" key="2">
    <source>
        <dbReference type="Proteomes" id="UP000238296"/>
    </source>
</evidence>
<accession>A0A2S8BMU2</accession>
<comment type="caution">
    <text evidence="1">The sequence shown here is derived from an EMBL/GenBank/DDBJ whole genome shotgun (WGS) entry which is preliminary data.</text>
</comment>
<dbReference type="EMBL" id="PPEA01000254">
    <property type="protein sequence ID" value="PQM47987.1"/>
    <property type="molecule type" value="Genomic_DNA"/>
</dbReference>
<organism evidence="1 2">
    <name type="scientific">Mycobacterium talmoniae</name>
    <dbReference type="NCBI Taxonomy" id="1858794"/>
    <lineage>
        <taxon>Bacteria</taxon>
        <taxon>Bacillati</taxon>
        <taxon>Actinomycetota</taxon>
        <taxon>Actinomycetes</taxon>
        <taxon>Mycobacteriales</taxon>
        <taxon>Mycobacteriaceae</taxon>
        <taxon>Mycobacterium</taxon>
    </lineage>
</organism>
<gene>
    <name evidence="1" type="ORF">C1Y40_01810</name>
</gene>